<evidence type="ECO:0000313" key="7">
    <source>
        <dbReference type="EMBL" id="GLQ07605.1"/>
    </source>
</evidence>
<keyword evidence="2 5" id="KW-0808">Transferase</keyword>
<dbReference type="InterPro" id="IPR001678">
    <property type="entry name" value="MeTrfase_RsmB-F_NOP2_dom"/>
</dbReference>
<organism evidence="7 8">
    <name type="scientific">Sneathiella chinensis</name>
    <dbReference type="NCBI Taxonomy" id="349750"/>
    <lineage>
        <taxon>Bacteria</taxon>
        <taxon>Pseudomonadati</taxon>
        <taxon>Pseudomonadota</taxon>
        <taxon>Alphaproteobacteria</taxon>
        <taxon>Sneathiellales</taxon>
        <taxon>Sneathiellaceae</taxon>
        <taxon>Sneathiella</taxon>
    </lineage>
</organism>
<keyword evidence="8" id="KW-1185">Reference proteome</keyword>
<dbReference type="InterPro" id="IPR029063">
    <property type="entry name" value="SAM-dependent_MTases_sf"/>
</dbReference>
<evidence type="ECO:0000256" key="3">
    <source>
        <dbReference type="ARBA" id="ARBA00022691"/>
    </source>
</evidence>
<dbReference type="PRINTS" id="PR02008">
    <property type="entry name" value="RCMTFAMILY"/>
</dbReference>
<dbReference type="Pfam" id="PF22458">
    <property type="entry name" value="RsmF-B_ferredox"/>
    <property type="match status" value="1"/>
</dbReference>
<keyword evidence="1 5" id="KW-0489">Methyltransferase</keyword>
<evidence type="ECO:0000313" key="8">
    <source>
        <dbReference type="Proteomes" id="UP001161409"/>
    </source>
</evidence>
<dbReference type="Proteomes" id="UP001161409">
    <property type="component" value="Unassembled WGS sequence"/>
</dbReference>
<dbReference type="PANTHER" id="PTHR22807:SF53">
    <property type="entry name" value="RIBOSOMAL RNA SMALL SUBUNIT METHYLTRANSFERASE B-RELATED"/>
    <property type="match status" value="1"/>
</dbReference>
<dbReference type="PROSITE" id="PS51686">
    <property type="entry name" value="SAM_MT_RSMB_NOP"/>
    <property type="match status" value="1"/>
</dbReference>
<evidence type="ECO:0000256" key="5">
    <source>
        <dbReference type="PROSITE-ProRule" id="PRU01023"/>
    </source>
</evidence>
<reference evidence="7" key="1">
    <citation type="journal article" date="2014" name="Int. J. Syst. Evol. Microbiol.">
        <title>Complete genome of a new Firmicutes species belonging to the dominant human colonic microbiota ('Ruminococcus bicirculans') reveals two chromosomes and a selective capacity to utilize plant glucans.</title>
        <authorList>
            <consortium name="NISC Comparative Sequencing Program"/>
            <person name="Wegmann U."/>
            <person name="Louis P."/>
            <person name="Goesmann A."/>
            <person name="Henrissat B."/>
            <person name="Duncan S.H."/>
            <person name="Flint H.J."/>
        </authorList>
    </citation>
    <scope>NUCLEOTIDE SEQUENCE</scope>
    <source>
        <strain evidence="7">NBRC 103408</strain>
    </source>
</reference>
<reference evidence="7" key="2">
    <citation type="submission" date="2023-01" db="EMBL/GenBank/DDBJ databases">
        <title>Draft genome sequence of Sneathiella chinensis strain NBRC 103408.</title>
        <authorList>
            <person name="Sun Q."/>
            <person name="Mori K."/>
        </authorList>
    </citation>
    <scope>NUCLEOTIDE SEQUENCE</scope>
    <source>
        <strain evidence="7">NBRC 103408</strain>
    </source>
</reference>
<feature type="binding site" evidence="5">
    <location>
        <position position="296"/>
    </location>
    <ligand>
        <name>S-adenosyl-L-methionine</name>
        <dbReference type="ChEBI" id="CHEBI:59789"/>
    </ligand>
</feature>
<keyword evidence="3 5" id="KW-0949">S-adenosyl-L-methionine</keyword>
<dbReference type="RefSeq" id="WP_169561670.1">
    <property type="nucleotide sequence ID" value="NZ_BSNF01000008.1"/>
</dbReference>
<comment type="caution">
    <text evidence="7">The sequence shown here is derived from an EMBL/GenBank/DDBJ whole genome shotgun (WGS) entry which is preliminary data.</text>
</comment>
<keyword evidence="4 5" id="KW-0694">RNA-binding</keyword>
<comment type="similarity">
    <text evidence="5">Belongs to the class I-like SAM-binding methyltransferase superfamily. RsmB/NOP family.</text>
</comment>
<dbReference type="Gene3D" id="3.40.50.150">
    <property type="entry name" value="Vaccinia Virus protein VP39"/>
    <property type="match status" value="1"/>
</dbReference>
<evidence type="ECO:0000256" key="1">
    <source>
        <dbReference type="ARBA" id="ARBA00022603"/>
    </source>
</evidence>
<comment type="caution">
    <text evidence="5">Lacks conserved residue(s) required for the propagation of feature annotation.</text>
</comment>
<dbReference type="SUPFAM" id="SSF53335">
    <property type="entry name" value="S-adenosyl-L-methionine-dependent methyltransferases"/>
    <property type="match status" value="1"/>
</dbReference>
<protein>
    <submittedName>
        <fullName evidence="7">rRNA cytosine-C5-methylase</fullName>
    </submittedName>
</protein>
<accession>A0ABQ5U624</accession>
<evidence type="ECO:0000256" key="2">
    <source>
        <dbReference type="ARBA" id="ARBA00022679"/>
    </source>
</evidence>
<feature type="binding site" evidence="5">
    <location>
        <position position="315"/>
    </location>
    <ligand>
        <name>S-adenosyl-L-methionine</name>
        <dbReference type="ChEBI" id="CHEBI:59789"/>
    </ligand>
</feature>
<dbReference type="EMBL" id="BSNF01000008">
    <property type="protein sequence ID" value="GLQ07605.1"/>
    <property type="molecule type" value="Genomic_DNA"/>
</dbReference>
<name>A0ABQ5U624_9PROT</name>
<evidence type="ECO:0000256" key="4">
    <source>
        <dbReference type="ARBA" id="ARBA00022884"/>
    </source>
</evidence>
<evidence type="ECO:0000259" key="6">
    <source>
        <dbReference type="PROSITE" id="PS51686"/>
    </source>
</evidence>
<proteinExistence type="inferred from homology"/>
<feature type="domain" description="SAM-dependent MTase RsmB/NOP-type" evidence="6">
    <location>
        <begin position="152"/>
        <end position="434"/>
    </location>
</feature>
<feature type="binding site" evidence="5">
    <location>
        <position position="266"/>
    </location>
    <ligand>
        <name>S-adenosyl-L-methionine</name>
        <dbReference type="ChEBI" id="CHEBI:59789"/>
    </ligand>
</feature>
<dbReference type="Pfam" id="PF01189">
    <property type="entry name" value="Methyltr_RsmB-F"/>
    <property type="match status" value="1"/>
</dbReference>
<gene>
    <name evidence="7" type="ORF">GCM10007924_28260</name>
</gene>
<dbReference type="InterPro" id="IPR049560">
    <property type="entry name" value="MeTrfase_RsmB-F_NOP2_cat"/>
</dbReference>
<dbReference type="Gene3D" id="3.30.70.1170">
    <property type="entry name" value="Sun protein, domain 3"/>
    <property type="match status" value="1"/>
</dbReference>
<dbReference type="InterPro" id="IPR054728">
    <property type="entry name" value="RsmB-like_ferredoxin"/>
</dbReference>
<feature type="active site" description="Nucleophile" evidence="5">
    <location>
        <position position="368"/>
    </location>
</feature>
<dbReference type="InterPro" id="IPR023267">
    <property type="entry name" value="RCMT"/>
</dbReference>
<dbReference type="PANTHER" id="PTHR22807">
    <property type="entry name" value="NOP2 YEAST -RELATED NOL1/NOP2/FMU SUN DOMAIN-CONTAINING"/>
    <property type="match status" value="1"/>
</dbReference>
<sequence>MTPSARLSSVIELLTDVENTSGPAEHVIKRYFKARRFAGSKDRRWITEFFYDIQRRRGELVWLAEQGQLAPVPRSLALVGLVYLAGISVEEVESLYLSGSYAADPLSPEEKAVLVSLPDANRDAMPLAVRGNFPDWLMDRLTASYGARMEAVLQSFQDRAPFCLRVNTLKTDREEVCRILAEDGIPCHPTEISPVGIRIEERVNLNSHPVMERGLVEIQDEAAQIAALLADAGPGMNVVDYCCGAGGKALVMAATMQNTGLLRAFDINPRRMKDIAIRTRRAAVGIVQSLALQGNDEDAEILSRIEGEADRVFVDAPCSGSGTWRRQPDQRWSLTPEGLADLVAVQADILDTASALVAPGGRLVYATCSILEEENASQIAAFLARHPDFEILPVSDLWDGVGLSEAEAGQGDFLSLTPADYGTDGFFTAILQRTGA</sequence>